<organism evidence="2 3">
    <name type="scientific">Roseomonas elaeocarpi</name>
    <dbReference type="NCBI Taxonomy" id="907779"/>
    <lineage>
        <taxon>Bacteria</taxon>
        <taxon>Pseudomonadati</taxon>
        <taxon>Pseudomonadota</taxon>
        <taxon>Alphaproteobacteria</taxon>
        <taxon>Acetobacterales</taxon>
        <taxon>Roseomonadaceae</taxon>
        <taxon>Roseomonas</taxon>
    </lineage>
</organism>
<feature type="compositionally biased region" description="Basic and acidic residues" evidence="1">
    <location>
        <begin position="63"/>
        <end position="74"/>
    </location>
</feature>
<dbReference type="Proteomes" id="UP001589865">
    <property type="component" value="Unassembled WGS sequence"/>
</dbReference>
<accession>A0ABV6JQF4</accession>
<keyword evidence="3" id="KW-1185">Reference proteome</keyword>
<feature type="region of interest" description="Disordered" evidence="1">
    <location>
        <begin position="56"/>
        <end position="82"/>
    </location>
</feature>
<evidence type="ECO:0000313" key="2">
    <source>
        <dbReference type="EMBL" id="MFC0407961.1"/>
    </source>
</evidence>
<dbReference type="InterPro" id="IPR008768">
    <property type="entry name" value="Gp9-like"/>
</dbReference>
<name>A0ABV6JQF4_9PROT</name>
<protein>
    <submittedName>
        <fullName evidence="2">Uncharacterized protein</fullName>
    </submittedName>
</protein>
<feature type="region of interest" description="Disordered" evidence="1">
    <location>
        <begin position="1"/>
        <end position="27"/>
    </location>
</feature>
<feature type="region of interest" description="Disordered" evidence="1">
    <location>
        <begin position="200"/>
        <end position="220"/>
    </location>
</feature>
<dbReference type="EMBL" id="JBHLUN010000005">
    <property type="protein sequence ID" value="MFC0407961.1"/>
    <property type="molecule type" value="Genomic_DNA"/>
</dbReference>
<dbReference type="RefSeq" id="WP_377043696.1">
    <property type="nucleotide sequence ID" value="NZ_JBHLUN010000005.1"/>
</dbReference>
<evidence type="ECO:0000313" key="3">
    <source>
        <dbReference type="Proteomes" id="UP001589865"/>
    </source>
</evidence>
<reference evidence="2 3" key="1">
    <citation type="submission" date="2024-09" db="EMBL/GenBank/DDBJ databases">
        <authorList>
            <person name="Sun Q."/>
            <person name="Mori K."/>
        </authorList>
    </citation>
    <scope>NUCLEOTIDE SEQUENCE [LARGE SCALE GENOMIC DNA]</scope>
    <source>
        <strain evidence="2 3">TBRC 5777</strain>
    </source>
</reference>
<dbReference type="Pfam" id="PF05396">
    <property type="entry name" value="Phage_T7_Capsid"/>
    <property type="match status" value="1"/>
</dbReference>
<evidence type="ECO:0000256" key="1">
    <source>
        <dbReference type="SAM" id="MobiDB-lite"/>
    </source>
</evidence>
<gene>
    <name evidence="2" type="ORF">ACFFGY_06840</name>
</gene>
<sequence length="248" mass="27765">MSDSLLDAAQMDGSEAGTPEARAQDLSVPSKFIDAATGQVRVDALLKSYLELERKLSQRTARPGRDASPEERQRFRTAMGIPQSAEEYQVEARHELCGPDPDINARLHEADFAPDQVQLVYDLAAERLVPIIAEAASQFEASRQLEKLRSQHGGEERFSQLSRQIAAWGKANLPPEVFSALSTTAEGVNAMHGMMGRQEPAVTRQAEQPEPADEEGLRRLMRDPRYWRNREPELIRRVTEGFRRLTGS</sequence>
<comment type="caution">
    <text evidence="2">The sequence shown here is derived from an EMBL/GenBank/DDBJ whole genome shotgun (WGS) entry which is preliminary data.</text>
</comment>
<proteinExistence type="predicted"/>